<evidence type="ECO:0000313" key="2">
    <source>
        <dbReference type="EMBL" id="GAA4614866.1"/>
    </source>
</evidence>
<accession>A0ABP8TRX2</accession>
<evidence type="ECO:0000259" key="1">
    <source>
        <dbReference type="Pfam" id="PF13472"/>
    </source>
</evidence>
<comment type="caution">
    <text evidence="2">The sequence shown here is derived from an EMBL/GenBank/DDBJ whole genome shotgun (WGS) entry which is preliminary data.</text>
</comment>
<gene>
    <name evidence="2" type="ORF">GCM10023195_65150</name>
</gene>
<dbReference type="PANTHER" id="PTHR43784:SF2">
    <property type="entry name" value="GDSL-LIKE LIPASE_ACYLHYDROLASE, PUTATIVE (AFU_ORTHOLOGUE AFUA_2G00820)-RELATED"/>
    <property type="match status" value="1"/>
</dbReference>
<dbReference type="Gene3D" id="3.40.50.1110">
    <property type="entry name" value="SGNH hydrolase"/>
    <property type="match status" value="1"/>
</dbReference>
<dbReference type="GO" id="GO:0016787">
    <property type="term" value="F:hydrolase activity"/>
    <property type="evidence" value="ECO:0007669"/>
    <property type="project" value="UniProtKB-KW"/>
</dbReference>
<protein>
    <submittedName>
        <fullName evidence="2">SGNH/GDSL hydrolase family protein</fullName>
    </submittedName>
</protein>
<keyword evidence="3" id="KW-1185">Reference proteome</keyword>
<dbReference type="InterPro" id="IPR013830">
    <property type="entry name" value="SGNH_hydro"/>
</dbReference>
<keyword evidence="2" id="KW-0378">Hydrolase</keyword>
<dbReference type="InterPro" id="IPR036514">
    <property type="entry name" value="SGNH_hydro_sf"/>
</dbReference>
<dbReference type="Pfam" id="PF13472">
    <property type="entry name" value="Lipase_GDSL_2"/>
    <property type="match status" value="1"/>
</dbReference>
<dbReference type="Proteomes" id="UP001500212">
    <property type="component" value="Unassembled WGS sequence"/>
</dbReference>
<dbReference type="PANTHER" id="PTHR43784">
    <property type="entry name" value="GDSL-LIKE LIPASE/ACYLHYDROLASE, PUTATIVE (AFU_ORTHOLOGUE AFUA_2G00820)-RELATED"/>
    <property type="match status" value="1"/>
</dbReference>
<dbReference type="InterPro" id="IPR053140">
    <property type="entry name" value="GDSL_Rv0518-like"/>
</dbReference>
<feature type="domain" description="SGNH hydrolase-type esterase" evidence="1">
    <location>
        <begin position="164"/>
        <end position="351"/>
    </location>
</feature>
<sequence length="361" mass="37776">MGLSSPAGAQSGSSIREVVHLSAGGAAVRIRLSNRFGTAPLTLGHVTVAVRATDGAQAVSGTLREVTFHGAPSATVPAGADVTADPAVLPVRPGADLLVTAYLPVVSGPVTTHPLAQQTSYYAPGGDHAGDVSGDAYTGTFGRWYYLTGVDVFDPPMRGSLVTLGDSITDGADSTAGANHRWPDYLARRIQALPLSRRLGVLNAGISGNRLLLDGGSYGVNALARFDEDVLSRPDVRTLIVLEGINDIQQSPHQTDPAKITAAYETIAARAHARGIKVIGATLTPFKGWSVYDDTLEATREAVNAYIRSSRVFDAVIDFDAATRDPADPLALNPAYDSGDHLHPNDAGYQAMAAAIDLTRL</sequence>
<organism evidence="2 3">
    <name type="scientific">Actinoallomurus liliacearum</name>
    <dbReference type="NCBI Taxonomy" id="1080073"/>
    <lineage>
        <taxon>Bacteria</taxon>
        <taxon>Bacillati</taxon>
        <taxon>Actinomycetota</taxon>
        <taxon>Actinomycetes</taxon>
        <taxon>Streptosporangiales</taxon>
        <taxon>Thermomonosporaceae</taxon>
        <taxon>Actinoallomurus</taxon>
    </lineage>
</organism>
<proteinExistence type="predicted"/>
<name>A0ABP8TRX2_9ACTN</name>
<evidence type="ECO:0000313" key="3">
    <source>
        <dbReference type="Proteomes" id="UP001500212"/>
    </source>
</evidence>
<dbReference type="CDD" id="cd01830">
    <property type="entry name" value="XynE_like"/>
    <property type="match status" value="1"/>
</dbReference>
<dbReference type="SUPFAM" id="SSF52266">
    <property type="entry name" value="SGNH hydrolase"/>
    <property type="match status" value="1"/>
</dbReference>
<dbReference type="EMBL" id="BAABHJ010000027">
    <property type="protein sequence ID" value="GAA4614866.1"/>
    <property type="molecule type" value="Genomic_DNA"/>
</dbReference>
<reference evidence="3" key="1">
    <citation type="journal article" date="2019" name="Int. J. Syst. Evol. Microbiol.">
        <title>The Global Catalogue of Microorganisms (GCM) 10K type strain sequencing project: providing services to taxonomists for standard genome sequencing and annotation.</title>
        <authorList>
            <consortium name="The Broad Institute Genomics Platform"/>
            <consortium name="The Broad Institute Genome Sequencing Center for Infectious Disease"/>
            <person name="Wu L."/>
            <person name="Ma J."/>
        </authorList>
    </citation>
    <scope>NUCLEOTIDE SEQUENCE [LARGE SCALE GENOMIC DNA]</scope>
    <source>
        <strain evidence="3">JCM 17938</strain>
    </source>
</reference>